<protein>
    <recommendedName>
        <fullName evidence="3">DNA recombination protein RmuC</fullName>
    </recommendedName>
</protein>
<accession>X0WKX4</accession>
<sequence length="95" mass="10084">MVEALIVVGGLLFTVIVLQVVLLWRSGGAARGLAPRFDQLEQASERGERALREELAKSREEAAGSGRHLREEIAKSVVNLGSSLAKNAGESAASQ</sequence>
<proteinExistence type="predicted"/>
<keyword evidence="1" id="KW-1133">Transmembrane helix</keyword>
<reference evidence="2" key="1">
    <citation type="journal article" date="2014" name="Front. Microbiol.">
        <title>High frequency of phylogenetically diverse reductive dehalogenase-homologous genes in deep subseafloor sedimentary metagenomes.</title>
        <authorList>
            <person name="Kawai M."/>
            <person name="Futagami T."/>
            <person name="Toyoda A."/>
            <person name="Takaki Y."/>
            <person name="Nishi S."/>
            <person name="Hori S."/>
            <person name="Arai W."/>
            <person name="Tsubouchi T."/>
            <person name="Morono Y."/>
            <person name="Uchiyama I."/>
            <person name="Ito T."/>
            <person name="Fujiyama A."/>
            <person name="Inagaki F."/>
            <person name="Takami H."/>
        </authorList>
    </citation>
    <scope>NUCLEOTIDE SEQUENCE</scope>
    <source>
        <strain evidence="2">Expedition CK06-06</strain>
    </source>
</reference>
<feature type="non-terminal residue" evidence="2">
    <location>
        <position position="95"/>
    </location>
</feature>
<name>X0WKX4_9ZZZZ</name>
<evidence type="ECO:0000313" key="2">
    <source>
        <dbReference type="EMBL" id="GAG31305.1"/>
    </source>
</evidence>
<evidence type="ECO:0000256" key="1">
    <source>
        <dbReference type="SAM" id="Phobius"/>
    </source>
</evidence>
<keyword evidence="1" id="KW-0812">Transmembrane</keyword>
<feature type="transmembrane region" description="Helical" evidence="1">
    <location>
        <begin position="6"/>
        <end position="24"/>
    </location>
</feature>
<keyword evidence="1" id="KW-0472">Membrane</keyword>
<gene>
    <name evidence="2" type="ORF">S01H1_70162</name>
</gene>
<comment type="caution">
    <text evidence="2">The sequence shown here is derived from an EMBL/GenBank/DDBJ whole genome shotgun (WGS) entry which is preliminary data.</text>
</comment>
<dbReference type="EMBL" id="BARS01046635">
    <property type="protein sequence ID" value="GAG31305.1"/>
    <property type="molecule type" value="Genomic_DNA"/>
</dbReference>
<evidence type="ECO:0008006" key="3">
    <source>
        <dbReference type="Google" id="ProtNLM"/>
    </source>
</evidence>
<dbReference type="AlphaFoldDB" id="X0WKX4"/>
<organism evidence="2">
    <name type="scientific">marine sediment metagenome</name>
    <dbReference type="NCBI Taxonomy" id="412755"/>
    <lineage>
        <taxon>unclassified sequences</taxon>
        <taxon>metagenomes</taxon>
        <taxon>ecological metagenomes</taxon>
    </lineage>
</organism>